<feature type="compositionally biased region" description="Low complexity" evidence="1">
    <location>
        <begin position="53"/>
        <end position="68"/>
    </location>
</feature>
<feature type="region of interest" description="Disordered" evidence="1">
    <location>
        <begin position="49"/>
        <end position="70"/>
    </location>
</feature>
<evidence type="ECO:0000313" key="2">
    <source>
        <dbReference type="EMBL" id="GMJ15289.1"/>
    </source>
</evidence>
<evidence type="ECO:0008006" key="4">
    <source>
        <dbReference type="Google" id="ProtNLM"/>
    </source>
</evidence>
<dbReference type="OrthoDB" id="847636at2759"/>
<name>A0A9W7JKL4_HIBTR</name>
<reference evidence="2" key="1">
    <citation type="submission" date="2023-05" db="EMBL/GenBank/DDBJ databases">
        <title>Genome and transcriptome analyses reveal genes involved in the formation of fine ridges on petal epidermal cells in Hibiscus trionum.</title>
        <authorList>
            <person name="Koshimizu S."/>
            <person name="Masuda S."/>
            <person name="Ishii T."/>
            <person name="Shirasu K."/>
            <person name="Hoshino A."/>
            <person name="Arita M."/>
        </authorList>
    </citation>
    <scope>NUCLEOTIDE SEQUENCE</scope>
    <source>
        <strain evidence="2">Hamamatsu line</strain>
    </source>
</reference>
<dbReference type="Proteomes" id="UP001165190">
    <property type="component" value="Unassembled WGS sequence"/>
</dbReference>
<evidence type="ECO:0000256" key="1">
    <source>
        <dbReference type="SAM" id="MobiDB-lite"/>
    </source>
</evidence>
<dbReference type="AlphaFoldDB" id="A0A9W7JKL4"/>
<evidence type="ECO:0000313" key="3">
    <source>
        <dbReference type="Proteomes" id="UP001165190"/>
    </source>
</evidence>
<comment type="caution">
    <text evidence="2">The sequence shown here is derived from an EMBL/GenBank/DDBJ whole genome shotgun (WGS) entry which is preliminary data.</text>
</comment>
<gene>
    <name evidence="2" type="ORF">HRI_005198100</name>
</gene>
<accession>A0A9W7JKL4</accession>
<dbReference type="PANTHER" id="PTHR34355">
    <property type="entry name" value="JOSEPHIN-LIKE PROTEIN"/>
    <property type="match status" value="1"/>
</dbReference>
<proteinExistence type="predicted"/>
<protein>
    <recommendedName>
        <fullName evidence="4">Josephin-like protein</fullName>
    </recommendedName>
</protein>
<dbReference type="EMBL" id="BSYR01000077">
    <property type="protein sequence ID" value="GMJ15289.1"/>
    <property type="molecule type" value="Genomic_DNA"/>
</dbReference>
<sequence>MLTKESNMVRQEKANSMNCGFLRCEFSLVRFLKSFGLKVANGLLRIFRPSPPKVTSSSSSRRSKPFVTPAVDSQRNAAIEDCIQFINSSASLPRSNSVSATSH</sequence>
<keyword evidence="3" id="KW-1185">Reference proteome</keyword>
<dbReference type="PANTHER" id="PTHR34355:SF7">
    <property type="entry name" value="JOSEPHIN PROTEIN-LIKE PROTEIN"/>
    <property type="match status" value="1"/>
</dbReference>
<organism evidence="2 3">
    <name type="scientific">Hibiscus trionum</name>
    <name type="common">Flower of an hour</name>
    <dbReference type="NCBI Taxonomy" id="183268"/>
    <lineage>
        <taxon>Eukaryota</taxon>
        <taxon>Viridiplantae</taxon>
        <taxon>Streptophyta</taxon>
        <taxon>Embryophyta</taxon>
        <taxon>Tracheophyta</taxon>
        <taxon>Spermatophyta</taxon>
        <taxon>Magnoliopsida</taxon>
        <taxon>eudicotyledons</taxon>
        <taxon>Gunneridae</taxon>
        <taxon>Pentapetalae</taxon>
        <taxon>rosids</taxon>
        <taxon>malvids</taxon>
        <taxon>Malvales</taxon>
        <taxon>Malvaceae</taxon>
        <taxon>Malvoideae</taxon>
        <taxon>Hibiscus</taxon>
    </lineage>
</organism>